<dbReference type="Gene3D" id="4.10.60.10">
    <property type="entry name" value="Zinc finger, CCHC-type"/>
    <property type="match status" value="1"/>
</dbReference>
<dbReference type="InterPro" id="IPR036875">
    <property type="entry name" value="Znf_CCHC_sf"/>
</dbReference>
<dbReference type="GO" id="GO:0008270">
    <property type="term" value="F:zinc ion binding"/>
    <property type="evidence" value="ECO:0007669"/>
    <property type="project" value="InterPro"/>
</dbReference>
<accession>A0AAW2IP47</accession>
<feature type="compositionally biased region" description="Low complexity" evidence="1">
    <location>
        <begin position="25"/>
        <end position="35"/>
    </location>
</feature>
<dbReference type="AlphaFoldDB" id="A0AAW2IP47"/>
<protein>
    <submittedName>
        <fullName evidence="2">Uncharacterized protein</fullName>
    </submittedName>
</protein>
<comment type="caution">
    <text evidence="2">The sequence shown here is derived from an EMBL/GenBank/DDBJ whole genome shotgun (WGS) entry which is preliminary data.</text>
</comment>
<reference evidence="2" key="2">
    <citation type="journal article" date="2024" name="Plant">
        <title>Genomic evolution and insights into agronomic trait innovations of Sesamum species.</title>
        <authorList>
            <person name="Miao H."/>
            <person name="Wang L."/>
            <person name="Qu L."/>
            <person name="Liu H."/>
            <person name="Sun Y."/>
            <person name="Le M."/>
            <person name="Wang Q."/>
            <person name="Wei S."/>
            <person name="Zheng Y."/>
            <person name="Lin W."/>
            <person name="Duan Y."/>
            <person name="Cao H."/>
            <person name="Xiong S."/>
            <person name="Wang X."/>
            <person name="Wei L."/>
            <person name="Li C."/>
            <person name="Ma Q."/>
            <person name="Ju M."/>
            <person name="Zhao R."/>
            <person name="Li G."/>
            <person name="Mu C."/>
            <person name="Tian Q."/>
            <person name="Mei H."/>
            <person name="Zhang T."/>
            <person name="Gao T."/>
            <person name="Zhang H."/>
        </authorList>
    </citation>
    <scope>NUCLEOTIDE SEQUENCE</scope>
    <source>
        <strain evidence="2">G01</strain>
    </source>
</reference>
<dbReference type="SUPFAM" id="SSF57756">
    <property type="entry name" value="Retrovirus zinc finger-like domains"/>
    <property type="match status" value="1"/>
</dbReference>
<gene>
    <name evidence="2" type="ORF">Sangu_2876500</name>
</gene>
<dbReference type="EMBL" id="JACGWK010001708">
    <property type="protein sequence ID" value="KAL0283646.1"/>
    <property type="molecule type" value="Genomic_DNA"/>
</dbReference>
<organism evidence="2">
    <name type="scientific">Sesamum angustifolium</name>
    <dbReference type="NCBI Taxonomy" id="2727405"/>
    <lineage>
        <taxon>Eukaryota</taxon>
        <taxon>Viridiplantae</taxon>
        <taxon>Streptophyta</taxon>
        <taxon>Embryophyta</taxon>
        <taxon>Tracheophyta</taxon>
        <taxon>Spermatophyta</taxon>
        <taxon>Magnoliopsida</taxon>
        <taxon>eudicotyledons</taxon>
        <taxon>Gunneridae</taxon>
        <taxon>Pentapetalae</taxon>
        <taxon>asterids</taxon>
        <taxon>lamiids</taxon>
        <taxon>Lamiales</taxon>
        <taxon>Pedaliaceae</taxon>
        <taxon>Sesamum</taxon>
    </lineage>
</organism>
<evidence type="ECO:0000256" key="1">
    <source>
        <dbReference type="SAM" id="MobiDB-lite"/>
    </source>
</evidence>
<dbReference type="GO" id="GO:0003676">
    <property type="term" value="F:nucleic acid binding"/>
    <property type="evidence" value="ECO:0007669"/>
    <property type="project" value="InterPro"/>
</dbReference>
<feature type="region of interest" description="Disordered" evidence="1">
    <location>
        <begin position="1"/>
        <end position="44"/>
    </location>
</feature>
<sequence>MGEASTSKVKGNVAELEKRKKGEMSSTDASTSSASITPLGEGTGKKKRVCQSRILNDVCIYCRETGHWKRE</sequence>
<name>A0AAW2IP47_9LAMI</name>
<proteinExistence type="predicted"/>
<evidence type="ECO:0000313" key="2">
    <source>
        <dbReference type="EMBL" id="KAL0283646.1"/>
    </source>
</evidence>
<reference evidence="2" key="1">
    <citation type="submission" date="2020-06" db="EMBL/GenBank/DDBJ databases">
        <authorList>
            <person name="Li T."/>
            <person name="Hu X."/>
            <person name="Zhang T."/>
            <person name="Song X."/>
            <person name="Zhang H."/>
            <person name="Dai N."/>
            <person name="Sheng W."/>
            <person name="Hou X."/>
            <person name="Wei L."/>
        </authorList>
    </citation>
    <scope>NUCLEOTIDE SEQUENCE</scope>
    <source>
        <strain evidence="2">G01</strain>
        <tissue evidence="2">Leaf</tissue>
    </source>
</reference>